<feature type="domain" description="GST N-terminal" evidence="1">
    <location>
        <begin position="32"/>
        <end position="106"/>
    </location>
</feature>
<proteinExistence type="predicted"/>
<accession>A0AAV4GKV1</accession>
<dbReference type="InterPro" id="IPR004045">
    <property type="entry name" value="Glutathione_S-Trfase_N"/>
</dbReference>
<dbReference type="PANTHER" id="PTHR11571:SF150">
    <property type="entry name" value="GLUTATHIONE S-TRANSFERASE"/>
    <property type="match status" value="1"/>
</dbReference>
<evidence type="ECO:0000313" key="2">
    <source>
        <dbReference type="EMBL" id="GFR86158.1"/>
    </source>
</evidence>
<dbReference type="CDD" id="cd03039">
    <property type="entry name" value="GST_N_Sigma_like"/>
    <property type="match status" value="1"/>
</dbReference>
<dbReference type="SUPFAM" id="SSF52833">
    <property type="entry name" value="Thioredoxin-like"/>
    <property type="match status" value="1"/>
</dbReference>
<protein>
    <submittedName>
        <fullName evidence="2">Glutathione S-transferase</fullName>
    </submittedName>
</protein>
<organism evidence="2 3">
    <name type="scientific">Elysia marginata</name>
    <dbReference type="NCBI Taxonomy" id="1093978"/>
    <lineage>
        <taxon>Eukaryota</taxon>
        <taxon>Metazoa</taxon>
        <taxon>Spiralia</taxon>
        <taxon>Lophotrochozoa</taxon>
        <taxon>Mollusca</taxon>
        <taxon>Gastropoda</taxon>
        <taxon>Heterobranchia</taxon>
        <taxon>Euthyneura</taxon>
        <taxon>Panpulmonata</taxon>
        <taxon>Sacoglossa</taxon>
        <taxon>Placobranchoidea</taxon>
        <taxon>Plakobranchidae</taxon>
        <taxon>Elysia</taxon>
    </lineage>
</organism>
<dbReference type="Pfam" id="PF02798">
    <property type="entry name" value="GST_N"/>
    <property type="match status" value="1"/>
</dbReference>
<dbReference type="InterPro" id="IPR036249">
    <property type="entry name" value="Thioredoxin-like_sf"/>
</dbReference>
<dbReference type="GO" id="GO:0004364">
    <property type="term" value="F:glutathione transferase activity"/>
    <property type="evidence" value="ECO:0007669"/>
    <property type="project" value="TreeGrafter"/>
</dbReference>
<dbReference type="EMBL" id="BMAT01012109">
    <property type="protein sequence ID" value="GFR86158.1"/>
    <property type="molecule type" value="Genomic_DNA"/>
</dbReference>
<gene>
    <name evidence="2" type="ORF">ElyMa_006046100</name>
</gene>
<keyword evidence="3" id="KW-1185">Reference proteome</keyword>
<dbReference type="PROSITE" id="PS50404">
    <property type="entry name" value="GST_NTER"/>
    <property type="match status" value="1"/>
</dbReference>
<evidence type="ECO:0000313" key="3">
    <source>
        <dbReference type="Proteomes" id="UP000762676"/>
    </source>
</evidence>
<reference evidence="2 3" key="1">
    <citation type="journal article" date="2021" name="Elife">
        <title>Chloroplast acquisition without the gene transfer in kleptoplastic sea slugs, Plakobranchus ocellatus.</title>
        <authorList>
            <person name="Maeda T."/>
            <person name="Takahashi S."/>
            <person name="Yoshida T."/>
            <person name="Shimamura S."/>
            <person name="Takaki Y."/>
            <person name="Nagai Y."/>
            <person name="Toyoda A."/>
            <person name="Suzuki Y."/>
            <person name="Arimoto A."/>
            <person name="Ishii H."/>
            <person name="Satoh N."/>
            <person name="Nishiyama T."/>
            <person name="Hasebe M."/>
            <person name="Maruyama T."/>
            <person name="Minagawa J."/>
            <person name="Obokata J."/>
            <person name="Shigenobu S."/>
        </authorList>
    </citation>
    <scope>NUCLEOTIDE SEQUENCE [LARGE SCALE GENOMIC DNA]</scope>
</reference>
<dbReference type="Gene3D" id="1.20.1050.130">
    <property type="match status" value="1"/>
</dbReference>
<comment type="caution">
    <text evidence="2">The sequence shown here is derived from an EMBL/GenBank/DDBJ whole genome shotgun (WGS) entry which is preliminary data.</text>
</comment>
<dbReference type="AlphaFoldDB" id="A0AAV4GKV1"/>
<dbReference type="Proteomes" id="UP000762676">
    <property type="component" value="Unassembled WGS sequence"/>
</dbReference>
<dbReference type="InterPro" id="IPR050213">
    <property type="entry name" value="GST_superfamily"/>
</dbReference>
<dbReference type="GO" id="GO:0006749">
    <property type="term" value="P:glutathione metabolic process"/>
    <property type="evidence" value="ECO:0007669"/>
    <property type="project" value="TreeGrafter"/>
</dbReference>
<evidence type="ECO:0000259" key="1">
    <source>
        <dbReference type="PROSITE" id="PS50404"/>
    </source>
</evidence>
<name>A0AAV4GKV1_9GAST</name>
<sequence>MRSIEHSTASNISLMVDASEHWKAAKPSKMSSKVKITYFDLRARGELARLVMAAAKKDFEDVRVQFADWPKLKANSTYGTLPVLEIGGKEYFQGNAIATYLARENG</sequence>
<dbReference type="PANTHER" id="PTHR11571">
    <property type="entry name" value="GLUTATHIONE S-TRANSFERASE"/>
    <property type="match status" value="1"/>
</dbReference>